<evidence type="ECO:0000313" key="2">
    <source>
        <dbReference type="Proteomes" id="UP001164929"/>
    </source>
</evidence>
<sequence>MIQSQKADFPLAYPNRQMIWMGGRGATQRIGTDYTHSHEDLKDVMKKYEEGSAESGRWAIETKESQEFYYFECPLNGSSHLIASGSGEELLVSVVNERLVAALVEGLDADVVAIHIARAAISVAGAKAAKVVEERVATLAAAGKDKRC</sequence>
<dbReference type="EMBL" id="JAQIZT010000015">
    <property type="protein sequence ID" value="KAJ6969751.1"/>
    <property type="molecule type" value="Genomic_DNA"/>
</dbReference>
<proteinExistence type="predicted"/>
<organism evidence="1 2">
    <name type="scientific">Populus alba x Populus x berolinensis</name>
    <dbReference type="NCBI Taxonomy" id="444605"/>
    <lineage>
        <taxon>Eukaryota</taxon>
        <taxon>Viridiplantae</taxon>
        <taxon>Streptophyta</taxon>
        <taxon>Embryophyta</taxon>
        <taxon>Tracheophyta</taxon>
        <taxon>Spermatophyta</taxon>
        <taxon>Magnoliopsida</taxon>
        <taxon>eudicotyledons</taxon>
        <taxon>Gunneridae</taxon>
        <taxon>Pentapetalae</taxon>
        <taxon>rosids</taxon>
        <taxon>fabids</taxon>
        <taxon>Malpighiales</taxon>
        <taxon>Salicaceae</taxon>
        <taxon>Saliceae</taxon>
        <taxon>Populus</taxon>
    </lineage>
</organism>
<dbReference type="AlphaFoldDB" id="A0AAD6LMP1"/>
<name>A0AAD6LMP1_9ROSI</name>
<dbReference type="Proteomes" id="UP001164929">
    <property type="component" value="Chromosome 15"/>
</dbReference>
<reference evidence="1" key="1">
    <citation type="journal article" date="2023" name="Mol. Ecol. Resour.">
        <title>Chromosome-level genome assembly of a triploid poplar Populus alba 'Berolinensis'.</title>
        <authorList>
            <person name="Chen S."/>
            <person name="Yu Y."/>
            <person name="Wang X."/>
            <person name="Wang S."/>
            <person name="Zhang T."/>
            <person name="Zhou Y."/>
            <person name="He R."/>
            <person name="Meng N."/>
            <person name="Wang Y."/>
            <person name="Liu W."/>
            <person name="Liu Z."/>
            <person name="Liu J."/>
            <person name="Guo Q."/>
            <person name="Huang H."/>
            <person name="Sederoff R.R."/>
            <person name="Wang G."/>
            <person name="Qu G."/>
            <person name="Chen S."/>
        </authorList>
    </citation>
    <scope>NUCLEOTIDE SEQUENCE</scope>
    <source>
        <strain evidence="1">SC-2020</strain>
    </source>
</reference>
<evidence type="ECO:0000313" key="1">
    <source>
        <dbReference type="EMBL" id="KAJ6969751.1"/>
    </source>
</evidence>
<accession>A0AAD6LMP1</accession>
<gene>
    <name evidence="1" type="ORF">NC653_034331</name>
</gene>
<comment type="caution">
    <text evidence="1">The sequence shown here is derived from an EMBL/GenBank/DDBJ whole genome shotgun (WGS) entry which is preliminary data.</text>
</comment>
<protein>
    <submittedName>
        <fullName evidence="1">Uncharacterized protein</fullName>
    </submittedName>
</protein>
<keyword evidence="2" id="KW-1185">Reference proteome</keyword>